<feature type="non-terminal residue" evidence="1">
    <location>
        <position position="1"/>
    </location>
</feature>
<dbReference type="EMBL" id="ML769394">
    <property type="protein sequence ID" value="KAE9407663.1"/>
    <property type="molecule type" value="Genomic_DNA"/>
</dbReference>
<dbReference type="OrthoDB" id="3245313at2759"/>
<protein>
    <submittedName>
        <fullName evidence="1">Uncharacterized protein</fullName>
    </submittedName>
</protein>
<dbReference type="Proteomes" id="UP000799118">
    <property type="component" value="Unassembled WGS sequence"/>
</dbReference>
<organism evidence="1 2">
    <name type="scientific">Gymnopus androsaceus JB14</name>
    <dbReference type="NCBI Taxonomy" id="1447944"/>
    <lineage>
        <taxon>Eukaryota</taxon>
        <taxon>Fungi</taxon>
        <taxon>Dikarya</taxon>
        <taxon>Basidiomycota</taxon>
        <taxon>Agaricomycotina</taxon>
        <taxon>Agaricomycetes</taxon>
        <taxon>Agaricomycetidae</taxon>
        <taxon>Agaricales</taxon>
        <taxon>Marasmiineae</taxon>
        <taxon>Omphalotaceae</taxon>
        <taxon>Gymnopus</taxon>
    </lineage>
</organism>
<gene>
    <name evidence="1" type="ORF">BT96DRAFT_809200</name>
</gene>
<reference evidence="1" key="1">
    <citation type="journal article" date="2019" name="Environ. Microbiol.">
        <title>Fungal ecological strategies reflected in gene transcription - a case study of two litter decomposers.</title>
        <authorList>
            <person name="Barbi F."/>
            <person name="Kohler A."/>
            <person name="Barry K."/>
            <person name="Baskaran P."/>
            <person name="Daum C."/>
            <person name="Fauchery L."/>
            <person name="Ihrmark K."/>
            <person name="Kuo A."/>
            <person name="LaButti K."/>
            <person name="Lipzen A."/>
            <person name="Morin E."/>
            <person name="Grigoriev I.V."/>
            <person name="Henrissat B."/>
            <person name="Lindahl B."/>
            <person name="Martin F."/>
        </authorList>
    </citation>
    <scope>NUCLEOTIDE SEQUENCE</scope>
    <source>
        <strain evidence="1">JB14</strain>
    </source>
</reference>
<keyword evidence="2" id="KW-1185">Reference proteome</keyword>
<sequence>STIFHTNYWNYISRMCAVFNSGRFHYKCSAHFIACSLGLVFEFPLGTAIFVPSAAVLHSNTPLAKGKRQHSLAFFLSAGTSKSRLTPSSSRPGLIIARTWVA</sequence>
<proteinExistence type="predicted"/>
<evidence type="ECO:0000313" key="2">
    <source>
        <dbReference type="Proteomes" id="UP000799118"/>
    </source>
</evidence>
<accession>A0A6A4ID52</accession>
<evidence type="ECO:0000313" key="1">
    <source>
        <dbReference type="EMBL" id="KAE9407663.1"/>
    </source>
</evidence>
<name>A0A6A4ID52_9AGAR</name>
<dbReference type="Gene3D" id="3.60.130.30">
    <property type="match status" value="1"/>
</dbReference>
<dbReference type="AlphaFoldDB" id="A0A6A4ID52"/>